<evidence type="ECO:0000256" key="1">
    <source>
        <dbReference type="SAM" id="MobiDB-lite"/>
    </source>
</evidence>
<name>A0A3N4L985_9PEZI</name>
<gene>
    <name evidence="2" type="ORF">L211DRAFT_883848</name>
</gene>
<evidence type="ECO:0000313" key="2">
    <source>
        <dbReference type="EMBL" id="RPB18019.1"/>
    </source>
</evidence>
<sequence>MNEPKEKINPADTAKKVVELTSNYETDKANLENIIKEKEALLVDITETNRQRGNKISALEKELEEVRLENRTIRQVEKEKKASQSQLSFKEAFERLRSQRQS</sequence>
<keyword evidence="3" id="KW-1185">Reference proteome</keyword>
<dbReference type="AlphaFoldDB" id="A0A3N4L985"/>
<feature type="region of interest" description="Disordered" evidence="1">
    <location>
        <begin position="75"/>
        <end position="102"/>
    </location>
</feature>
<feature type="compositionally biased region" description="Basic and acidic residues" evidence="1">
    <location>
        <begin position="91"/>
        <end position="102"/>
    </location>
</feature>
<reference evidence="2 3" key="1">
    <citation type="journal article" date="2018" name="Nat. Ecol. Evol.">
        <title>Pezizomycetes genomes reveal the molecular basis of ectomycorrhizal truffle lifestyle.</title>
        <authorList>
            <person name="Murat C."/>
            <person name="Payen T."/>
            <person name="Noel B."/>
            <person name="Kuo A."/>
            <person name="Morin E."/>
            <person name="Chen J."/>
            <person name="Kohler A."/>
            <person name="Krizsan K."/>
            <person name="Balestrini R."/>
            <person name="Da Silva C."/>
            <person name="Montanini B."/>
            <person name="Hainaut M."/>
            <person name="Levati E."/>
            <person name="Barry K.W."/>
            <person name="Belfiori B."/>
            <person name="Cichocki N."/>
            <person name="Clum A."/>
            <person name="Dockter R.B."/>
            <person name="Fauchery L."/>
            <person name="Guy J."/>
            <person name="Iotti M."/>
            <person name="Le Tacon F."/>
            <person name="Lindquist E.A."/>
            <person name="Lipzen A."/>
            <person name="Malagnac F."/>
            <person name="Mello A."/>
            <person name="Molinier V."/>
            <person name="Miyauchi S."/>
            <person name="Poulain J."/>
            <person name="Riccioni C."/>
            <person name="Rubini A."/>
            <person name="Sitrit Y."/>
            <person name="Splivallo R."/>
            <person name="Traeger S."/>
            <person name="Wang M."/>
            <person name="Zifcakova L."/>
            <person name="Wipf D."/>
            <person name="Zambonelli A."/>
            <person name="Paolocci F."/>
            <person name="Nowrousian M."/>
            <person name="Ottonello S."/>
            <person name="Baldrian P."/>
            <person name="Spatafora J.W."/>
            <person name="Henrissat B."/>
            <person name="Nagy L.G."/>
            <person name="Aury J.M."/>
            <person name="Wincker P."/>
            <person name="Grigoriev I.V."/>
            <person name="Bonfante P."/>
            <person name="Martin F.M."/>
        </authorList>
    </citation>
    <scope>NUCLEOTIDE SEQUENCE [LARGE SCALE GENOMIC DNA]</scope>
    <source>
        <strain evidence="2 3">ATCC MYA-4762</strain>
    </source>
</reference>
<organism evidence="2 3">
    <name type="scientific">Terfezia boudieri ATCC MYA-4762</name>
    <dbReference type="NCBI Taxonomy" id="1051890"/>
    <lineage>
        <taxon>Eukaryota</taxon>
        <taxon>Fungi</taxon>
        <taxon>Dikarya</taxon>
        <taxon>Ascomycota</taxon>
        <taxon>Pezizomycotina</taxon>
        <taxon>Pezizomycetes</taxon>
        <taxon>Pezizales</taxon>
        <taxon>Pezizaceae</taxon>
        <taxon>Terfezia</taxon>
    </lineage>
</organism>
<evidence type="ECO:0000313" key="3">
    <source>
        <dbReference type="Proteomes" id="UP000267821"/>
    </source>
</evidence>
<accession>A0A3N4L985</accession>
<proteinExistence type="predicted"/>
<protein>
    <submittedName>
        <fullName evidence="2">Uncharacterized protein</fullName>
    </submittedName>
</protein>
<dbReference type="EMBL" id="ML121749">
    <property type="protein sequence ID" value="RPB18019.1"/>
    <property type="molecule type" value="Genomic_DNA"/>
</dbReference>
<dbReference type="InParanoid" id="A0A3N4L985"/>
<dbReference type="Proteomes" id="UP000267821">
    <property type="component" value="Unassembled WGS sequence"/>
</dbReference>